<feature type="transmembrane region" description="Helical" evidence="1">
    <location>
        <begin position="26"/>
        <end position="50"/>
    </location>
</feature>
<dbReference type="Gene3D" id="1.20.1070.10">
    <property type="entry name" value="Rhodopsin 7-helix transmembrane proteins"/>
    <property type="match status" value="1"/>
</dbReference>
<feature type="transmembrane region" description="Helical" evidence="1">
    <location>
        <begin position="62"/>
        <end position="84"/>
    </location>
</feature>
<gene>
    <name evidence="3" type="primary">LOC124810260</name>
</gene>
<feature type="transmembrane region" description="Helical" evidence="1">
    <location>
        <begin position="96"/>
        <end position="119"/>
    </location>
</feature>
<dbReference type="RefSeq" id="XP_065675076.1">
    <property type="nucleotide sequence ID" value="XM_065819004.1"/>
</dbReference>
<dbReference type="GeneID" id="124810260"/>
<keyword evidence="1" id="KW-0472">Membrane</keyword>
<feature type="transmembrane region" description="Helical" evidence="1">
    <location>
        <begin position="174"/>
        <end position="199"/>
    </location>
</feature>
<protein>
    <submittedName>
        <fullName evidence="3">Uncharacterized protein LOC124810260</fullName>
    </submittedName>
</protein>
<feature type="transmembrane region" description="Helical" evidence="1">
    <location>
        <begin position="220"/>
        <end position="244"/>
    </location>
</feature>
<evidence type="ECO:0000313" key="2">
    <source>
        <dbReference type="Proteomes" id="UP001652625"/>
    </source>
</evidence>
<name>A0ABM4DKM6_HYDVU</name>
<dbReference type="SUPFAM" id="SSF81321">
    <property type="entry name" value="Family A G protein-coupled receptor-like"/>
    <property type="match status" value="1"/>
</dbReference>
<feature type="transmembrane region" description="Helical" evidence="1">
    <location>
        <begin position="264"/>
        <end position="285"/>
    </location>
</feature>
<keyword evidence="1" id="KW-1133">Transmembrane helix</keyword>
<feature type="transmembrane region" description="Helical" evidence="1">
    <location>
        <begin position="140"/>
        <end position="162"/>
    </location>
</feature>
<dbReference type="CDD" id="cd00637">
    <property type="entry name" value="7tm_classA_rhodopsin-like"/>
    <property type="match status" value="1"/>
</dbReference>
<reference evidence="3" key="1">
    <citation type="submission" date="2025-08" db="UniProtKB">
        <authorList>
            <consortium name="RefSeq"/>
        </authorList>
    </citation>
    <scope>IDENTIFICATION</scope>
</reference>
<organism evidence="2 3">
    <name type="scientific">Hydra vulgaris</name>
    <name type="common">Hydra</name>
    <name type="synonym">Hydra attenuata</name>
    <dbReference type="NCBI Taxonomy" id="6087"/>
    <lineage>
        <taxon>Eukaryota</taxon>
        <taxon>Metazoa</taxon>
        <taxon>Cnidaria</taxon>
        <taxon>Hydrozoa</taxon>
        <taxon>Hydroidolina</taxon>
        <taxon>Anthoathecata</taxon>
        <taxon>Aplanulata</taxon>
        <taxon>Hydridae</taxon>
        <taxon>Hydra</taxon>
    </lineage>
</organism>
<dbReference type="Proteomes" id="UP001652625">
    <property type="component" value="Chromosome 15"/>
</dbReference>
<keyword evidence="1" id="KW-0812">Transmembrane</keyword>
<evidence type="ECO:0000313" key="3">
    <source>
        <dbReference type="RefSeq" id="XP_065675076.1"/>
    </source>
</evidence>
<accession>A0ABM4DKM6</accession>
<evidence type="ECO:0000256" key="1">
    <source>
        <dbReference type="SAM" id="Phobius"/>
    </source>
</evidence>
<proteinExistence type="predicted"/>
<keyword evidence="2" id="KW-1185">Reference proteome</keyword>
<sequence length="325" mass="37410">MVGDKDIKCQYQFRDSVKYSNSNLLIASYAVNAIVTLASNFALIVGLRNTTRSKKYTRNEKLVIVLTIIDILNTLVVSSSQTILLRQINNFSCLDISMITFFRVWFLGISGCTFLMISIERYLTVFYNNKICGIYIKDSYFVGYFVFIIFFTFCTAVLYGVVFSTSNMHLQFMLHIGTGCFTFALLSMIIATNVLLLFKTKEKLRNNSLRAQRNTEIENYITKTVVIISLANVLFYTPCLAAQCHLSYTFSKDLYSLIPSVHRIFMWTLVIREIGPWLNALIYALRNRRIYKMYFSKINFFFRSNSVTVSLVQETSSVSKSTSMI</sequence>